<protein>
    <submittedName>
        <fullName evidence="2">Uncharacterized protein</fullName>
    </submittedName>
</protein>
<sequence>MQSAYTNSNDDGSPEGRVTLQALARSLNLDEAALKVALEAAFELLPSVQNPGLALQMTLIRQGYRFESEAFWAVMHALRRNFGGIFDTDNDPQPSVPVPQIGMRENPYRTLPGHIFLTGTPVVSHDFAQAARGSSMGPPLHPPTRSPGHAMISSTPFRVADYQYQPAPSPLSQQWPGYHAGANAEVPYNSASSTAPGFGHPEFVHDSSESLLSSPLVDYMGETTVMGHHLTSLPQELCDPTLMTSMDYMMGSEVEVNQDQQWWMGSENEQDG</sequence>
<dbReference type="Proteomes" id="UP001140560">
    <property type="component" value="Unassembled WGS sequence"/>
</dbReference>
<gene>
    <name evidence="2" type="ORF">N0V83_010909</name>
</gene>
<proteinExistence type="predicted"/>
<organism evidence="2 3">
    <name type="scientific">Neocucurbitaria cava</name>
    <dbReference type="NCBI Taxonomy" id="798079"/>
    <lineage>
        <taxon>Eukaryota</taxon>
        <taxon>Fungi</taxon>
        <taxon>Dikarya</taxon>
        <taxon>Ascomycota</taxon>
        <taxon>Pezizomycotina</taxon>
        <taxon>Dothideomycetes</taxon>
        <taxon>Pleosporomycetidae</taxon>
        <taxon>Pleosporales</taxon>
        <taxon>Pleosporineae</taxon>
        <taxon>Cucurbitariaceae</taxon>
        <taxon>Neocucurbitaria</taxon>
    </lineage>
</organism>
<evidence type="ECO:0000313" key="3">
    <source>
        <dbReference type="Proteomes" id="UP001140560"/>
    </source>
</evidence>
<dbReference type="AlphaFoldDB" id="A0A9W8XY39"/>
<reference evidence="2" key="1">
    <citation type="submission" date="2022-10" db="EMBL/GenBank/DDBJ databases">
        <title>Tapping the CABI collections for fungal endophytes: first genome assemblies for Collariella, Neodidymelliopsis, Ascochyta clinopodiicola, Didymella pomorum, Didymosphaeria variabile, Neocosmospora piperis and Neocucurbitaria cava.</title>
        <authorList>
            <person name="Hill R."/>
        </authorList>
    </citation>
    <scope>NUCLEOTIDE SEQUENCE</scope>
    <source>
        <strain evidence="2">IMI 356814</strain>
    </source>
</reference>
<evidence type="ECO:0000313" key="2">
    <source>
        <dbReference type="EMBL" id="KAJ4361968.1"/>
    </source>
</evidence>
<keyword evidence="3" id="KW-1185">Reference proteome</keyword>
<dbReference type="EMBL" id="JAPEUY010000022">
    <property type="protein sequence ID" value="KAJ4361968.1"/>
    <property type="molecule type" value="Genomic_DNA"/>
</dbReference>
<name>A0A9W8XY39_9PLEO</name>
<comment type="caution">
    <text evidence="2">The sequence shown here is derived from an EMBL/GenBank/DDBJ whole genome shotgun (WGS) entry which is preliminary data.</text>
</comment>
<dbReference type="OrthoDB" id="3686096at2759"/>
<evidence type="ECO:0000256" key="1">
    <source>
        <dbReference type="SAM" id="MobiDB-lite"/>
    </source>
</evidence>
<feature type="region of interest" description="Disordered" evidence="1">
    <location>
        <begin position="132"/>
        <end position="152"/>
    </location>
</feature>
<accession>A0A9W8XY39</accession>